<dbReference type="Proteomes" id="UP000527355">
    <property type="component" value="Unassembled WGS sequence"/>
</dbReference>
<dbReference type="AlphaFoldDB" id="A0A7J7U5M5"/>
<evidence type="ECO:0000313" key="2">
    <source>
        <dbReference type="Proteomes" id="UP000527355"/>
    </source>
</evidence>
<comment type="caution">
    <text evidence="1">The sequence shown here is derived from an EMBL/GenBank/DDBJ whole genome shotgun (WGS) entry which is preliminary data.</text>
</comment>
<reference evidence="1 2" key="1">
    <citation type="journal article" date="2020" name="Nature">
        <title>Six reference-quality genomes reveal evolution of bat adaptations.</title>
        <authorList>
            <person name="Jebb D."/>
            <person name="Huang Z."/>
            <person name="Pippel M."/>
            <person name="Hughes G.M."/>
            <person name="Lavrichenko K."/>
            <person name="Devanna P."/>
            <person name="Winkler S."/>
            <person name="Jermiin L.S."/>
            <person name="Skirmuntt E.C."/>
            <person name="Katzourakis A."/>
            <person name="Burkitt-Gray L."/>
            <person name="Ray D.A."/>
            <person name="Sullivan K.A.M."/>
            <person name="Roscito J.G."/>
            <person name="Kirilenko B.M."/>
            <person name="Davalos L.M."/>
            <person name="Corthals A.P."/>
            <person name="Power M.L."/>
            <person name="Jones G."/>
            <person name="Ransome R.D."/>
            <person name="Dechmann D.K.N."/>
            <person name="Locatelli A.G."/>
            <person name="Puechmaille S.J."/>
            <person name="Fedrigo O."/>
            <person name="Jarvis E.D."/>
            <person name="Hiller M."/>
            <person name="Vernes S.C."/>
            <person name="Myers E.W."/>
            <person name="Teeling E.C."/>
        </authorList>
    </citation>
    <scope>NUCLEOTIDE SEQUENCE [LARGE SCALE GENOMIC DNA]</scope>
    <source>
        <strain evidence="1">MMyoMyo1</strain>
        <tissue evidence="1">Flight muscle</tissue>
    </source>
</reference>
<name>A0A7J7U5M5_MYOMY</name>
<keyword evidence="2" id="KW-1185">Reference proteome</keyword>
<dbReference type="EMBL" id="JABWUV010000014">
    <property type="protein sequence ID" value="KAF6308122.1"/>
    <property type="molecule type" value="Genomic_DNA"/>
</dbReference>
<protein>
    <submittedName>
        <fullName evidence="1">Uncharacterized protein</fullName>
    </submittedName>
</protein>
<sequence length="135" mass="15497">MNAARPHSVCRVPSPRRRPPAVLLPWVCPLRCSCRTQVTLESWWGQGSDWGQETQAVKTGRTKGKEFFSFSFFLFFFFRETDRERERETATCCPTYFVRSLVILVCGLRSNPQPWCTGMMLKPRSPFGCRALPGA</sequence>
<evidence type="ECO:0000313" key="1">
    <source>
        <dbReference type="EMBL" id="KAF6308122.1"/>
    </source>
</evidence>
<accession>A0A7J7U5M5</accession>
<organism evidence="1 2">
    <name type="scientific">Myotis myotis</name>
    <name type="common">Greater mouse-eared bat</name>
    <name type="synonym">Vespertilio myotis</name>
    <dbReference type="NCBI Taxonomy" id="51298"/>
    <lineage>
        <taxon>Eukaryota</taxon>
        <taxon>Metazoa</taxon>
        <taxon>Chordata</taxon>
        <taxon>Craniata</taxon>
        <taxon>Vertebrata</taxon>
        <taxon>Euteleostomi</taxon>
        <taxon>Mammalia</taxon>
        <taxon>Eutheria</taxon>
        <taxon>Laurasiatheria</taxon>
        <taxon>Chiroptera</taxon>
        <taxon>Yangochiroptera</taxon>
        <taxon>Vespertilionidae</taxon>
        <taxon>Myotis</taxon>
    </lineage>
</organism>
<proteinExistence type="predicted"/>
<gene>
    <name evidence="1" type="ORF">mMyoMyo1_008900</name>
</gene>